<comment type="catalytic activity">
    <reaction evidence="1">
        <text>Release of an N-terminal tripeptide from a polypeptide.</text>
        <dbReference type="EC" id="3.4.14.10"/>
    </reaction>
</comment>
<proteinExistence type="inferred from homology"/>
<organism evidence="14 15">
    <name type="scientific">Seminavis robusta</name>
    <dbReference type="NCBI Taxonomy" id="568900"/>
    <lineage>
        <taxon>Eukaryota</taxon>
        <taxon>Sar</taxon>
        <taxon>Stramenopiles</taxon>
        <taxon>Ochrophyta</taxon>
        <taxon>Bacillariophyta</taxon>
        <taxon>Bacillariophyceae</taxon>
        <taxon>Bacillariophycidae</taxon>
        <taxon>Naviculales</taxon>
        <taxon>Naviculaceae</taxon>
        <taxon>Seminavis</taxon>
    </lineage>
</organism>
<feature type="region of interest" description="Disordered" evidence="9">
    <location>
        <begin position="1311"/>
        <end position="1342"/>
    </location>
</feature>
<dbReference type="GO" id="GO:0005829">
    <property type="term" value="C:cytosol"/>
    <property type="evidence" value="ECO:0007669"/>
    <property type="project" value="TreeGrafter"/>
</dbReference>
<dbReference type="PROSITE" id="PS00137">
    <property type="entry name" value="SUBTILASE_HIS"/>
    <property type="match status" value="1"/>
</dbReference>
<dbReference type="EMBL" id="CAICTM010000467">
    <property type="protein sequence ID" value="CAB9511098.1"/>
    <property type="molecule type" value="Genomic_DNA"/>
</dbReference>
<gene>
    <name evidence="14" type="ORF">SEMRO_468_G149070.1</name>
</gene>
<dbReference type="InterPro" id="IPR022398">
    <property type="entry name" value="Peptidase_S8_His-AS"/>
</dbReference>
<dbReference type="Gene3D" id="3.40.50.200">
    <property type="entry name" value="Peptidase S8/S53 domain"/>
    <property type="match status" value="2"/>
</dbReference>
<name>A0A9N8DY73_9STRA</name>
<protein>
    <submittedName>
        <fullName evidence="14">Tripeptidyl-peptidase 2</fullName>
    </submittedName>
</protein>
<evidence type="ECO:0000256" key="7">
    <source>
        <dbReference type="ARBA" id="ARBA00023529"/>
    </source>
</evidence>
<evidence type="ECO:0000256" key="2">
    <source>
        <dbReference type="ARBA" id="ARBA00011073"/>
    </source>
</evidence>
<keyword evidence="4 8" id="KW-0645">Protease</keyword>
<dbReference type="InterPro" id="IPR015500">
    <property type="entry name" value="Peptidase_S8_subtilisin-rel"/>
</dbReference>
<dbReference type="InterPro" id="IPR000209">
    <property type="entry name" value="Peptidase_S8/S53_dom"/>
</dbReference>
<evidence type="ECO:0000313" key="15">
    <source>
        <dbReference type="Proteomes" id="UP001153069"/>
    </source>
</evidence>
<evidence type="ECO:0000256" key="4">
    <source>
        <dbReference type="ARBA" id="ARBA00022670"/>
    </source>
</evidence>
<dbReference type="GO" id="GO:0004177">
    <property type="term" value="F:aminopeptidase activity"/>
    <property type="evidence" value="ECO:0007669"/>
    <property type="project" value="UniProtKB-KW"/>
</dbReference>
<feature type="compositionally biased region" description="Polar residues" evidence="9">
    <location>
        <begin position="221"/>
        <end position="230"/>
    </location>
</feature>
<dbReference type="InterPro" id="IPR046940">
    <property type="entry name" value="TPPII_Ig-like_sf"/>
</dbReference>
<dbReference type="InterPro" id="IPR046939">
    <property type="entry name" value="TPPII_C_sf"/>
</dbReference>
<feature type="compositionally biased region" description="Basic and acidic residues" evidence="9">
    <location>
        <begin position="191"/>
        <end position="216"/>
    </location>
</feature>
<feature type="region of interest" description="Disordered" evidence="9">
    <location>
        <begin position="182"/>
        <end position="231"/>
    </location>
</feature>
<sequence>MVMATSPSTTTTAPALPATTPSRWQIPKDETGVIALRENMSTADGRGIRIAVLDTGCDLAARGMQKTSTGQPKYLDFLDCTGDGDIDTRTKKTVDVKEEDDGTVKVTVAGASGKKLTLPRIVLGEDKTPVEVRVGAIPLYQILPKTALNRVRAERKIKFMEIHNTRVAKAQKDLDQLRLQLQQQKGAANKDASDKDKDEGKDQDTPDKEEETAPEKEDSDNVTATSSASNLKKEIKEAETLMDELQDMAKSYSDAGPVMDVVLYQQNRADSGGDAVWHALIDLHADGNLTNATSMTPYAVDHQFGTLQFGSQVTFCVQVYENGDVLNIVADGGSHGTHVAGIAAANYPSEDPVEKLQKDGVAPGAQILACKIGDIRVSTSETGTGLIRALIAAKKYKCHLVNLSYGEPSWQPDRGRVAQVFDDAVHKWGMTVFTSAGNDGPALSTLGSPGALSSPITVGAYVSPQMMADQYSTLMGSSSNSSSADNDKNDPAELPGASYSFSSRGPTPDGVLPDICGPGGAWAPVPTHTLQGIGQKHGTSMSSPNVCGAAAVLLSALKEKGIDVDTFSPSELRRALKNTAIKSTAEEKDSVLDPFAQGAGLVSVTKALDYALAHHGKPGQDLAFAIKIPTSGNARGIFIRDALQLAGPMTKTVSVRPLLQHSIQKTDEEMSYLLSLELDLDLVPSQSWVQCPDRMTLVSTKERGVGQTFAVRMDPRGLPPGAHYATVDAIDSKDPARGPLFQVPITVIIPHAIVSPPPFKFAVDGNVDQTTQVLSADTDKTVEISTCDNGIDIEMRYDLTPGAPSRRFISVPASAEWATIKIRSVTPIAKHEAPHNLILHAVPFARGDLHNKLIQIKKFFPLNEGTERIFHVHVKGGSTLEICMQLSWLSNPSPASLTCDVEFHSLDCRQPTFMASQQLRISSATEFARFGAGAPFRSEKINPKAMLSGVFRTIRPKEYKIAVGSYDDRDIMPPSDAEIKAAATTSEGEEPQQVDGTQIYKMTLEYSFKLADSKEDASIMVTPRIPSLFHQIYDSPIDSQLWVLEDKNGKILGYGSCMHEAAAVSLASKPGGEYKLTFRTGHPKRSVLEQLKDIPLRLTMKMGKELDCPVYSEFDKASTPGVTEDGRDPVKLTALRRGAHCDLYVTRPTAKLPDWVQPGDVMYGKVQLNQKNEGATTFDLFYEVPPKSDVKDGSKQKDDKKTDDKKDDEDQKLEEDFTDSIFKAKVSHLSKLRGKKKSEAYEALADELKQEKADNLPLLEELVSYAKEVKVPDSEKENEKTWRASEVSKAVDAMLSSNGGPIDETAIAQYYGCNNPAPEDDDDDEEQKEEAEKTKKEMGDNRKAWRSALLTKAGAWSDACDATTPPSEDDQTTFDTAVKDMKKWVAAAGDLNGDKEKVRHAVVMARHQRICKSKGVSALASLRKARKDLPEEFFKELTEEIEKVLKGIDGMSYWLQQMKEDMDERYPKVKQIL</sequence>
<evidence type="ECO:0000313" key="14">
    <source>
        <dbReference type="EMBL" id="CAB9511098.1"/>
    </source>
</evidence>
<comment type="catalytic activity">
    <reaction evidence="7">
        <text>Hydrolysis of proteins with broad specificity for peptide bonds, and a preference for a large uncharged residue in P1. Hydrolyzes peptide amides.</text>
        <dbReference type="EC" id="3.4.21.62"/>
    </reaction>
</comment>
<evidence type="ECO:0000259" key="12">
    <source>
        <dbReference type="Pfam" id="PF21223"/>
    </source>
</evidence>
<dbReference type="Gene3D" id="2.60.40.3170">
    <property type="match status" value="1"/>
</dbReference>
<dbReference type="PRINTS" id="PR00723">
    <property type="entry name" value="SUBTILISIN"/>
</dbReference>
<dbReference type="PROSITE" id="PS51892">
    <property type="entry name" value="SUBTILASE"/>
    <property type="match status" value="1"/>
</dbReference>
<keyword evidence="5 8" id="KW-0378">Hydrolase</keyword>
<keyword evidence="3" id="KW-0031">Aminopeptidase</keyword>
<evidence type="ECO:0000256" key="8">
    <source>
        <dbReference type="PROSITE-ProRule" id="PRU01240"/>
    </source>
</evidence>
<feature type="active site" description="Charge relay system" evidence="8">
    <location>
        <position position="54"/>
    </location>
</feature>
<evidence type="ECO:0000259" key="10">
    <source>
        <dbReference type="Pfam" id="PF00082"/>
    </source>
</evidence>
<evidence type="ECO:0000259" key="13">
    <source>
        <dbReference type="Pfam" id="PF21316"/>
    </source>
</evidence>
<feature type="domain" description="Tripeptidyl-peptidase II galactose-binding" evidence="13">
    <location>
        <begin position="800"/>
        <end position="888"/>
    </location>
</feature>
<feature type="region of interest" description="Disordered" evidence="9">
    <location>
        <begin position="473"/>
        <end position="515"/>
    </location>
</feature>
<evidence type="ECO:0000256" key="5">
    <source>
        <dbReference type="ARBA" id="ARBA00022801"/>
    </source>
</evidence>
<feature type="compositionally biased region" description="Basic and acidic residues" evidence="9">
    <location>
        <begin position="1187"/>
        <end position="1209"/>
    </location>
</feature>
<dbReference type="InterPro" id="IPR023828">
    <property type="entry name" value="Peptidase_S8_Ser-AS"/>
</dbReference>
<evidence type="ECO:0000259" key="11">
    <source>
        <dbReference type="Pfam" id="PF12580"/>
    </source>
</evidence>
<dbReference type="Pfam" id="PF21316">
    <property type="entry name" value="TPPII_GBD"/>
    <property type="match status" value="1"/>
</dbReference>
<dbReference type="Proteomes" id="UP001153069">
    <property type="component" value="Unassembled WGS sequence"/>
</dbReference>
<dbReference type="GO" id="GO:0008240">
    <property type="term" value="F:tripeptidyl-peptidase activity"/>
    <property type="evidence" value="ECO:0007669"/>
    <property type="project" value="UniProtKB-EC"/>
</dbReference>
<dbReference type="InterPro" id="IPR022229">
    <property type="entry name" value="TPPII_Ig-like-2"/>
</dbReference>
<feature type="compositionally biased region" description="Basic and acidic residues" evidence="9">
    <location>
        <begin position="1330"/>
        <end position="1342"/>
    </location>
</feature>
<dbReference type="Pfam" id="PF00082">
    <property type="entry name" value="Peptidase_S8"/>
    <property type="match status" value="1"/>
</dbReference>
<feature type="domain" description="Tripeptidyl peptidase II second Ig-like" evidence="11">
    <location>
        <begin position="936"/>
        <end position="1148"/>
    </location>
</feature>
<dbReference type="InterPro" id="IPR036852">
    <property type="entry name" value="Peptidase_S8/S53_dom_sf"/>
</dbReference>
<dbReference type="PANTHER" id="PTHR43806:SF14">
    <property type="entry name" value="TRIPEPTIDYL-PEPTIDASE 2"/>
    <property type="match status" value="1"/>
</dbReference>
<evidence type="ECO:0000256" key="3">
    <source>
        <dbReference type="ARBA" id="ARBA00022438"/>
    </source>
</evidence>
<feature type="domain" description="Tripeptidyl-peptidase II first Ig-like" evidence="12">
    <location>
        <begin position="623"/>
        <end position="748"/>
    </location>
</feature>
<keyword evidence="6 8" id="KW-0720">Serine protease</keyword>
<evidence type="ECO:0000256" key="6">
    <source>
        <dbReference type="ARBA" id="ARBA00022825"/>
    </source>
</evidence>
<feature type="compositionally biased region" description="Acidic residues" evidence="9">
    <location>
        <begin position="1318"/>
        <end position="1329"/>
    </location>
</feature>
<dbReference type="InterPro" id="IPR048383">
    <property type="entry name" value="TPPII_Ig-like-1"/>
</dbReference>
<comment type="caution">
    <text evidence="14">The sequence shown here is derived from an EMBL/GenBank/DDBJ whole genome shotgun (WGS) entry which is preliminary data.</text>
</comment>
<feature type="domain" description="Peptidase S8/S53" evidence="10">
    <location>
        <begin position="45"/>
        <end position="586"/>
    </location>
</feature>
<dbReference type="Pfam" id="PF12580">
    <property type="entry name" value="TPPII"/>
    <property type="match status" value="1"/>
</dbReference>
<reference evidence="14" key="1">
    <citation type="submission" date="2020-06" db="EMBL/GenBank/DDBJ databases">
        <authorList>
            <consortium name="Plant Systems Biology data submission"/>
        </authorList>
    </citation>
    <scope>NUCLEOTIDE SEQUENCE</scope>
    <source>
        <strain evidence="14">D6</strain>
    </source>
</reference>
<evidence type="ECO:0000256" key="9">
    <source>
        <dbReference type="SAM" id="MobiDB-lite"/>
    </source>
</evidence>
<dbReference type="PROSITE" id="PS00138">
    <property type="entry name" value="SUBTILASE_SER"/>
    <property type="match status" value="1"/>
</dbReference>
<dbReference type="SUPFAM" id="SSF52743">
    <property type="entry name" value="Subtilisin-like"/>
    <property type="match status" value="1"/>
</dbReference>
<feature type="region of interest" description="Disordered" evidence="9">
    <location>
        <begin position="1187"/>
        <end position="1212"/>
    </location>
</feature>
<feature type="region of interest" description="Disordered" evidence="9">
    <location>
        <begin position="1"/>
        <end position="21"/>
    </location>
</feature>
<feature type="active site" description="Charge relay system" evidence="8">
    <location>
        <position position="335"/>
    </location>
</feature>
<dbReference type="PANTHER" id="PTHR43806">
    <property type="entry name" value="PEPTIDASE S8"/>
    <property type="match status" value="1"/>
</dbReference>
<dbReference type="Pfam" id="PF21223">
    <property type="entry name" value="TPPII_Ig-like-1"/>
    <property type="match status" value="1"/>
</dbReference>
<dbReference type="GO" id="GO:0004252">
    <property type="term" value="F:serine-type endopeptidase activity"/>
    <property type="evidence" value="ECO:0007669"/>
    <property type="project" value="UniProtKB-UniRule"/>
</dbReference>
<keyword evidence="15" id="KW-1185">Reference proteome</keyword>
<dbReference type="InterPro" id="IPR050131">
    <property type="entry name" value="Peptidase_S8_subtilisin-like"/>
</dbReference>
<feature type="active site" description="Charge relay system" evidence="8">
    <location>
        <position position="540"/>
    </location>
</feature>
<dbReference type="GO" id="GO:0006508">
    <property type="term" value="P:proteolysis"/>
    <property type="evidence" value="ECO:0007669"/>
    <property type="project" value="UniProtKB-KW"/>
</dbReference>
<evidence type="ECO:0000256" key="1">
    <source>
        <dbReference type="ARBA" id="ARBA00001910"/>
    </source>
</evidence>
<comment type="similarity">
    <text evidence="2 8">Belongs to the peptidase S8 family.</text>
</comment>
<dbReference type="InterPro" id="IPR048384">
    <property type="entry name" value="TPPII_GBD"/>
</dbReference>
<accession>A0A9N8DY73</accession>
<dbReference type="Gene3D" id="1.25.40.710">
    <property type="match status" value="1"/>
</dbReference>
<dbReference type="OrthoDB" id="10256524at2759"/>